<dbReference type="OrthoDB" id="683762at2759"/>
<accession>A0A3B6LP02</accession>
<dbReference type="Proteomes" id="UP000019116">
    <property type="component" value="Chromosome 5B"/>
</dbReference>
<protein>
    <recommendedName>
        <fullName evidence="1">F-box domain-containing protein</fullName>
    </recommendedName>
</protein>
<dbReference type="Gramene" id="TraesPARA_EIv1.0_1704120.1">
    <property type="protein sequence ID" value="TraesPARA_EIv1.0_1704120.1.CDS"/>
    <property type="gene ID" value="TraesPARA_EIv1.0_1704120"/>
</dbReference>
<name>A0A3B6LP02_WHEAT</name>
<reference evidence="2" key="2">
    <citation type="submission" date="2018-10" db="UniProtKB">
        <authorList>
            <consortium name="EnsemblPlants"/>
        </authorList>
    </citation>
    <scope>IDENTIFICATION</scope>
</reference>
<dbReference type="InterPro" id="IPR001810">
    <property type="entry name" value="F-box_dom"/>
</dbReference>
<feature type="domain" description="F-box" evidence="1">
    <location>
        <begin position="25"/>
        <end position="61"/>
    </location>
</feature>
<dbReference type="PANTHER" id="PTHR35545:SF26">
    <property type="entry name" value="F-BOX DOMAIN-CONTAINING PROTEIN"/>
    <property type="match status" value="1"/>
</dbReference>
<sequence>MATPVSVFDHQPLRDRRCLRAARGEDRLGSLPDDMIHLVLRRLDTRSALATATLSRRWARLPCELPVLDFKVRDVLPERYRRYLRRRAHVANLCGASIKIQKLDLLLGRYERRGMRSLVASLAGFLDADDNIEPHRRVQRVSLEIFPTHNPGSWNRLIATAIGRWGVEDLEVIVVNPDARHGAASYSFPHRYLDAHLADVGEVKLKSLKLSNFAPHAFGLDANLPPSRAFSALAMLVLQDMPMSTPRRVYEGVILACPALEVLYLMSCGCDRRCLVVDAPGSRIKELLVELTGDTLGMIDLRALPRLERLTCTGAPLQLKFGSVQRLARLNLTYDEDASTIAPGDRNMYTLSKFMDLPSLEDLVIRFTGPQMWVTPSRSAPQLGKLKRLRVADMPPSWDITWTRYLLEAAPFLDTLHIHVAVDDDDAASEHLQQAPNAPRWGAVASKLIRWPPSSSEFKHRRLREVAVCGFKGTWRQVHFVRFLRRACTALRDVVLLSHGRVREKGLWDWETLAAKHECQWIEAERRSVMRKIEGANAIACCTSRIVLR</sequence>
<dbReference type="Gramene" id="TraesCS5B03G0777600.1">
    <property type="protein sequence ID" value="TraesCS5B03G0777600.1.CDS"/>
    <property type="gene ID" value="TraesCS5B03G0777600"/>
</dbReference>
<dbReference type="InterPro" id="IPR032675">
    <property type="entry name" value="LRR_dom_sf"/>
</dbReference>
<dbReference type="EnsemblPlants" id="TraesCS5B02G304600.1">
    <property type="protein sequence ID" value="TraesCS5B02G304600.1"/>
    <property type="gene ID" value="TraesCS5B02G304600"/>
</dbReference>
<dbReference type="Gene3D" id="3.80.10.10">
    <property type="entry name" value="Ribonuclease Inhibitor"/>
    <property type="match status" value="1"/>
</dbReference>
<dbReference type="PANTHER" id="PTHR35545">
    <property type="entry name" value="F-BOX DOMAIN-CONTAINING PROTEIN"/>
    <property type="match status" value="1"/>
</dbReference>
<dbReference type="PROSITE" id="PS50181">
    <property type="entry name" value="FBOX"/>
    <property type="match status" value="1"/>
</dbReference>
<dbReference type="AlphaFoldDB" id="A0A3B6LP02"/>
<evidence type="ECO:0000313" key="2">
    <source>
        <dbReference type="EnsemblPlants" id="TraesCS5B02G304600.1"/>
    </source>
</evidence>
<dbReference type="InterPro" id="IPR036047">
    <property type="entry name" value="F-box-like_dom_sf"/>
</dbReference>
<dbReference type="InterPro" id="IPR055357">
    <property type="entry name" value="LRR_At1g61320_AtMIF1"/>
</dbReference>
<proteinExistence type="predicted"/>
<keyword evidence="3" id="KW-1185">Reference proteome</keyword>
<evidence type="ECO:0000259" key="1">
    <source>
        <dbReference type="PROSITE" id="PS50181"/>
    </source>
</evidence>
<evidence type="ECO:0000313" key="3">
    <source>
        <dbReference type="Proteomes" id="UP000019116"/>
    </source>
</evidence>
<dbReference type="Pfam" id="PF23622">
    <property type="entry name" value="LRR_At1g61320_AtMIF1"/>
    <property type="match status" value="1"/>
</dbReference>
<reference evidence="2" key="1">
    <citation type="submission" date="2018-08" db="EMBL/GenBank/DDBJ databases">
        <authorList>
            <person name="Rossello M."/>
        </authorList>
    </citation>
    <scope>NUCLEOTIDE SEQUENCE [LARGE SCALE GENOMIC DNA]</scope>
    <source>
        <strain evidence="2">cv. Chinese Spring</strain>
    </source>
</reference>
<dbReference type="Pfam" id="PF00646">
    <property type="entry name" value="F-box"/>
    <property type="match status" value="1"/>
</dbReference>
<organism evidence="2">
    <name type="scientific">Triticum aestivum</name>
    <name type="common">Wheat</name>
    <dbReference type="NCBI Taxonomy" id="4565"/>
    <lineage>
        <taxon>Eukaryota</taxon>
        <taxon>Viridiplantae</taxon>
        <taxon>Streptophyta</taxon>
        <taxon>Embryophyta</taxon>
        <taxon>Tracheophyta</taxon>
        <taxon>Spermatophyta</taxon>
        <taxon>Magnoliopsida</taxon>
        <taxon>Liliopsida</taxon>
        <taxon>Poales</taxon>
        <taxon>Poaceae</taxon>
        <taxon>BOP clade</taxon>
        <taxon>Pooideae</taxon>
        <taxon>Triticodae</taxon>
        <taxon>Triticeae</taxon>
        <taxon>Triticinae</taxon>
        <taxon>Triticum</taxon>
    </lineage>
</organism>
<dbReference type="SUPFAM" id="SSF81383">
    <property type="entry name" value="F-box domain"/>
    <property type="match status" value="1"/>
</dbReference>
<dbReference type="SUPFAM" id="SSF52047">
    <property type="entry name" value="RNI-like"/>
    <property type="match status" value="1"/>
</dbReference>
<dbReference type="Gramene" id="TraesCS5B02G304600.1">
    <property type="protein sequence ID" value="TraesCS5B02G304600.1"/>
    <property type="gene ID" value="TraesCS5B02G304600"/>
</dbReference>
<dbReference type="Gramene" id="TraesCAD_scaffold_019419_01G000200.1">
    <property type="protein sequence ID" value="TraesCAD_scaffold_019419_01G000200.1"/>
    <property type="gene ID" value="TraesCAD_scaffold_019419_01G000200"/>
</dbReference>